<accession>A0A177YMC6</accession>
<evidence type="ECO:0000256" key="1">
    <source>
        <dbReference type="ARBA" id="ARBA00006484"/>
    </source>
</evidence>
<keyword evidence="2" id="KW-0560">Oxidoreductase</keyword>
<organism evidence="3 4">
    <name type="scientific">Rhodococcoides kyotonense</name>
    <dbReference type="NCBI Taxonomy" id="398843"/>
    <lineage>
        <taxon>Bacteria</taxon>
        <taxon>Bacillati</taxon>
        <taxon>Actinomycetota</taxon>
        <taxon>Actinomycetes</taxon>
        <taxon>Mycobacteriales</taxon>
        <taxon>Nocardiaceae</taxon>
        <taxon>Rhodococcoides</taxon>
    </lineage>
</organism>
<dbReference type="FunFam" id="3.40.50.720:FF:000084">
    <property type="entry name" value="Short-chain dehydrogenase reductase"/>
    <property type="match status" value="1"/>
</dbReference>
<keyword evidence="4" id="KW-1185">Reference proteome</keyword>
<gene>
    <name evidence="3" type="ORF">A3K89_16165</name>
</gene>
<dbReference type="InterPro" id="IPR020904">
    <property type="entry name" value="Sc_DH/Rdtase_CS"/>
</dbReference>
<protein>
    <submittedName>
        <fullName evidence="3">Short-chain dehydrogenase</fullName>
    </submittedName>
</protein>
<dbReference type="SUPFAM" id="SSF51735">
    <property type="entry name" value="NAD(P)-binding Rossmann-fold domains"/>
    <property type="match status" value="1"/>
</dbReference>
<evidence type="ECO:0000313" key="4">
    <source>
        <dbReference type="Proteomes" id="UP000077519"/>
    </source>
</evidence>
<dbReference type="InterPro" id="IPR036291">
    <property type="entry name" value="NAD(P)-bd_dom_sf"/>
</dbReference>
<dbReference type="EMBL" id="LVHI01000004">
    <property type="protein sequence ID" value="OAK56369.1"/>
    <property type="molecule type" value="Genomic_DNA"/>
</dbReference>
<dbReference type="PROSITE" id="PS00061">
    <property type="entry name" value="ADH_SHORT"/>
    <property type="match status" value="1"/>
</dbReference>
<dbReference type="Pfam" id="PF13561">
    <property type="entry name" value="adh_short_C2"/>
    <property type="match status" value="1"/>
</dbReference>
<comment type="similarity">
    <text evidence="1">Belongs to the short-chain dehydrogenases/reductases (SDR) family.</text>
</comment>
<dbReference type="Proteomes" id="UP000077519">
    <property type="component" value="Unassembled WGS sequence"/>
</dbReference>
<dbReference type="PANTHER" id="PTHR24321:SF8">
    <property type="entry name" value="ESTRADIOL 17-BETA-DEHYDROGENASE 8-RELATED"/>
    <property type="match status" value="1"/>
</dbReference>
<sequence>MQDKRVLVTGGGSGIGRAIAVEAAAQGAETVVVADISAELLAETEALVAAAGAKSVVLRVDVSESDQVRSMIDDAVAAAGGLDTLVNNVGVIDTGFVHADRANVVDLPEDVWDAVMTINVRSMWLATKYAAPQLRTSDRGPSIVNAASVSGMMGYRTAAYSVSKAAVIQLTKVTAINLANEVRCNSFSPGSFRTSMSQRHIDAAADPIEQERNMSGAHLIPRLGDPVEAARVACFLGSDAASFITGANVPVDGGTMAWRGLRA</sequence>
<name>A0A177YMC6_9NOCA</name>
<dbReference type="PRINTS" id="PR00080">
    <property type="entry name" value="SDRFAMILY"/>
</dbReference>
<dbReference type="RefSeq" id="WP_068421789.1">
    <property type="nucleotide sequence ID" value="NZ_LVHI01000004.1"/>
</dbReference>
<dbReference type="CDD" id="cd05233">
    <property type="entry name" value="SDR_c"/>
    <property type="match status" value="1"/>
</dbReference>
<dbReference type="InterPro" id="IPR002347">
    <property type="entry name" value="SDR_fam"/>
</dbReference>
<dbReference type="Gene3D" id="3.40.50.720">
    <property type="entry name" value="NAD(P)-binding Rossmann-like Domain"/>
    <property type="match status" value="1"/>
</dbReference>
<proteinExistence type="inferred from homology"/>
<dbReference type="PRINTS" id="PR00081">
    <property type="entry name" value="GDHRDH"/>
</dbReference>
<comment type="caution">
    <text evidence="3">The sequence shown here is derived from an EMBL/GenBank/DDBJ whole genome shotgun (WGS) entry which is preliminary data.</text>
</comment>
<reference evidence="3 4" key="1">
    <citation type="submission" date="2016-03" db="EMBL/GenBank/DDBJ databases">
        <title>Genome sequence of Rhodococcus kyotonensis KB10.</title>
        <authorList>
            <person name="Jeong H."/>
            <person name="Hong C.E."/>
            <person name="Jo S.H."/>
            <person name="Park J.M."/>
        </authorList>
    </citation>
    <scope>NUCLEOTIDE SEQUENCE [LARGE SCALE GENOMIC DNA]</scope>
    <source>
        <strain evidence="3 4">KB10</strain>
    </source>
</reference>
<evidence type="ECO:0000313" key="3">
    <source>
        <dbReference type="EMBL" id="OAK56369.1"/>
    </source>
</evidence>
<dbReference type="GO" id="GO:0016491">
    <property type="term" value="F:oxidoreductase activity"/>
    <property type="evidence" value="ECO:0007669"/>
    <property type="project" value="UniProtKB-KW"/>
</dbReference>
<evidence type="ECO:0000256" key="2">
    <source>
        <dbReference type="ARBA" id="ARBA00023002"/>
    </source>
</evidence>
<dbReference type="AlphaFoldDB" id="A0A177YMC6"/>
<dbReference type="PANTHER" id="PTHR24321">
    <property type="entry name" value="DEHYDROGENASES, SHORT CHAIN"/>
    <property type="match status" value="1"/>
</dbReference>